<dbReference type="AlphaFoldDB" id="A0ABC8JQ53"/>
<reference evidence="1 2" key="1">
    <citation type="submission" date="2022-03" db="EMBL/GenBank/DDBJ databases">
        <authorList>
            <person name="Macdonald S."/>
            <person name="Ahmed S."/>
            <person name="Newling K."/>
        </authorList>
    </citation>
    <scope>NUCLEOTIDE SEQUENCE [LARGE SCALE GENOMIC DNA]</scope>
</reference>
<gene>
    <name evidence="1" type="ORF">ERUC_LOCUS11783</name>
</gene>
<name>A0ABC8JQ53_ERUVS</name>
<dbReference type="Proteomes" id="UP001642260">
    <property type="component" value="Unassembled WGS sequence"/>
</dbReference>
<keyword evidence="2" id="KW-1185">Reference proteome</keyword>
<dbReference type="EMBL" id="CAKOAT010112044">
    <property type="protein sequence ID" value="CAH8330103.1"/>
    <property type="molecule type" value="Genomic_DNA"/>
</dbReference>
<accession>A0ABC8JQ53</accession>
<evidence type="ECO:0000313" key="2">
    <source>
        <dbReference type="Proteomes" id="UP001642260"/>
    </source>
</evidence>
<sequence length="121" mass="13560">MRNLGDGLDYVGEEEDVRYRVVLVLERYLQAEDLLQEVGAASTVDLMDTGLEIALLVTGRTNVIDVGIEVTLRGTARTVPRSSSTYHCTLTFTRVMMLSRQILLCVCKQILMCLIVDKNFC</sequence>
<comment type="caution">
    <text evidence="1">The sequence shown here is derived from an EMBL/GenBank/DDBJ whole genome shotgun (WGS) entry which is preliminary data.</text>
</comment>
<evidence type="ECO:0000313" key="1">
    <source>
        <dbReference type="EMBL" id="CAH8330103.1"/>
    </source>
</evidence>
<proteinExistence type="predicted"/>
<organism evidence="1 2">
    <name type="scientific">Eruca vesicaria subsp. sativa</name>
    <name type="common">Garden rocket</name>
    <name type="synonym">Eruca sativa</name>
    <dbReference type="NCBI Taxonomy" id="29727"/>
    <lineage>
        <taxon>Eukaryota</taxon>
        <taxon>Viridiplantae</taxon>
        <taxon>Streptophyta</taxon>
        <taxon>Embryophyta</taxon>
        <taxon>Tracheophyta</taxon>
        <taxon>Spermatophyta</taxon>
        <taxon>Magnoliopsida</taxon>
        <taxon>eudicotyledons</taxon>
        <taxon>Gunneridae</taxon>
        <taxon>Pentapetalae</taxon>
        <taxon>rosids</taxon>
        <taxon>malvids</taxon>
        <taxon>Brassicales</taxon>
        <taxon>Brassicaceae</taxon>
        <taxon>Brassiceae</taxon>
        <taxon>Eruca</taxon>
    </lineage>
</organism>
<protein>
    <submittedName>
        <fullName evidence="1">Uncharacterized protein</fullName>
    </submittedName>
</protein>